<dbReference type="RefSeq" id="WP_037800672.1">
    <property type="nucleotide sequence ID" value="NZ_JBHSPX010000007.1"/>
</dbReference>
<evidence type="ECO:0000256" key="2">
    <source>
        <dbReference type="SAM" id="Phobius"/>
    </source>
</evidence>
<proteinExistence type="predicted"/>
<name>A0ABW1MNY7_9ACTN</name>
<reference evidence="4" key="1">
    <citation type="journal article" date="2019" name="Int. J. Syst. Evol. Microbiol.">
        <title>The Global Catalogue of Microorganisms (GCM) 10K type strain sequencing project: providing services to taxonomists for standard genome sequencing and annotation.</title>
        <authorList>
            <consortium name="The Broad Institute Genomics Platform"/>
            <consortium name="The Broad Institute Genome Sequencing Center for Infectious Disease"/>
            <person name="Wu L."/>
            <person name="Ma J."/>
        </authorList>
    </citation>
    <scope>NUCLEOTIDE SEQUENCE [LARGE SCALE GENOMIC DNA]</scope>
    <source>
        <strain evidence="4">CGMCC 1.15180</strain>
    </source>
</reference>
<keyword evidence="2" id="KW-0812">Transmembrane</keyword>
<feature type="transmembrane region" description="Helical" evidence="2">
    <location>
        <begin position="6"/>
        <end position="24"/>
    </location>
</feature>
<accession>A0ABW1MNY7</accession>
<keyword evidence="2" id="KW-1133">Transmembrane helix</keyword>
<keyword evidence="4" id="KW-1185">Reference proteome</keyword>
<feature type="compositionally biased region" description="Basic residues" evidence="1">
    <location>
        <begin position="34"/>
        <end position="54"/>
    </location>
</feature>
<evidence type="ECO:0000313" key="4">
    <source>
        <dbReference type="Proteomes" id="UP001596139"/>
    </source>
</evidence>
<feature type="region of interest" description="Disordered" evidence="1">
    <location>
        <begin position="28"/>
        <end position="66"/>
    </location>
</feature>
<dbReference type="EMBL" id="JBHSPX010000007">
    <property type="protein sequence ID" value="MFC6065494.1"/>
    <property type="molecule type" value="Genomic_DNA"/>
</dbReference>
<evidence type="ECO:0000256" key="1">
    <source>
        <dbReference type="SAM" id="MobiDB-lite"/>
    </source>
</evidence>
<keyword evidence="2" id="KW-0472">Membrane</keyword>
<evidence type="ECO:0000313" key="3">
    <source>
        <dbReference type="EMBL" id="MFC6065494.1"/>
    </source>
</evidence>
<comment type="caution">
    <text evidence="3">The sequence shown here is derived from an EMBL/GenBank/DDBJ whole genome shotgun (WGS) entry which is preliminary data.</text>
</comment>
<organism evidence="3 4">
    <name type="scientific">Streptomyces ochraceiscleroticus</name>
    <dbReference type="NCBI Taxonomy" id="47761"/>
    <lineage>
        <taxon>Bacteria</taxon>
        <taxon>Bacillati</taxon>
        <taxon>Actinomycetota</taxon>
        <taxon>Actinomycetes</taxon>
        <taxon>Kitasatosporales</taxon>
        <taxon>Streptomycetaceae</taxon>
        <taxon>Streptomyces</taxon>
    </lineage>
</organism>
<protein>
    <submittedName>
        <fullName evidence="3">Uncharacterized protein</fullName>
    </submittedName>
</protein>
<sequence>MDTGITIAVILAMVVLGALLIHRLNGQQAGRMAAHPHGHRPHGHRGLPRLRRPHGSTQPPPPGSHP</sequence>
<dbReference type="Proteomes" id="UP001596139">
    <property type="component" value="Unassembled WGS sequence"/>
</dbReference>
<gene>
    <name evidence="3" type="ORF">ACFP4F_23525</name>
</gene>